<name>A0A4Q2RAC1_9HYPH</name>
<dbReference type="InterPro" id="IPR024459">
    <property type="entry name" value="Acb1-like_N"/>
</dbReference>
<evidence type="ECO:0000313" key="4">
    <source>
        <dbReference type="Proteomes" id="UP000289411"/>
    </source>
</evidence>
<evidence type="ECO:0000259" key="2">
    <source>
        <dbReference type="Pfam" id="PF06381"/>
    </source>
</evidence>
<feature type="region of interest" description="Disordered" evidence="1">
    <location>
        <begin position="256"/>
        <end position="300"/>
    </location>
</feature>
<dbReference type="OrthoDB" id="7491028at2"/>
<feature type="domain" description="Anti-CBASS protein Acb1-like N-terminal" evidence="2">
    <location>
        <begin position="2"/>
        <end position="215"/>
    </location>
</feature>
<gene>
    <name evidence="3" type="ORF">D3272_17610</name>
</gene>
<organism evidence="3 4">
    <name type="scientific">Lichenibacterium ramalinae</name>
    <dbReference type="NCBI Taxonomy" id="2316527"/>
    <lineage>
        <taxon>Bacteria</taxon>
        <taxon>Pseudomonadati</taxon>
        <taxon>Pseudomonadota</taxon>
        <taxon>Alphaproteobacteria</taxon>
        <taxon>Hyphomicrobiales</taxon>
        <taxon>Lichenihabitantaceae</taxon>
        <taxon>Lichenibacterium</taxon>
    </lineage>
</organism>
<sequence length="487" mass="51904">MTLHPSRVVRFLGNPLPDPWTAASPWSDSVLQALYDAVHAAALTTAGATSLMHEAKVDIVTVPNLSEHLSSADTTAQLSARFAYAAAMKSINNLLLLGDGETWSRQAIDFGGLPEMVRCFLQVAAGAADIPVTRLLGQSPSGLSATGESDTRNYYDMIAARQELDLRPQLERLDRLMLRSAGLDPGALTFAFRPLWQLDAASAAAIALQKAQASQIYAGLGLWPAAVTARLVEAQLVEDGTYPSAAAVFAEAEAAQGANTSPTLDYDPSEPRDLRGRWRQTGTGTAGAPAPVEGGTGHEQPGSLARLFNVLNPVGTAQAQTIPPEEPSRRLAEPTDPAEREPGEVVRVRNFVRAWQTLKEIDPTNRELETLEPPGYVASEADVARMESAAREAAIQRVCDFLRPDGKPIGERGTSTTVRVMSGGLPAAERDDAYLSVGGTPMPFANGSMVRLPFSDARITLRPVTSTPGSPAIGINTPGVVERKLHY</sequence>
<evidence type="ECO:0000256" key="1">
    <source>
        <dbReference type="SAM" id="MobiDB-lite"/>
    </source>
</evidence>
<comment type="caution">
    <text evidence="3">The sequence shown here is derived from an EMBL/GenBank/DDBJ whole genome shotgun (WGS) entry which is preliminary data.</text>
</comment>
<feature type="compositionally biased region" description="Basic and acidic residues" evidence="1">
    <location>
        <begin position="326"/>
        <end position="341"/>
    </location>
</feature>
<accession>A0A4Q2RAC1</accession>
<keyword evidence="4" id="KW-1185">Reference proteome</keyword>
<reference evidence="3 4" key="2">
    <citation type="submission" date="2019-02" db="EMBL/GenBank/DDBJ databases">
        <title>'Lichenibacterium ramalinii' gen. nov. sp. nov., 'Lichenibacterium minor' gen. nov. sp. nov.</title>
        <authorList>
            <person name="Pankratov T."/>
        </authorList>
    </citation>
    <scope>NUCLEOTIDE SEQUENCE [LARGE SCALE GENOMIC DNA]</scope>
    <source>
        <strain evidence="3 4">RmlP001</strain>
    </source>
</reference>
<reference evidence="3 4" key="1">
    <citation type="submission" date="2018-09" db="EMBL/GenBank/DDBJ databases">
        <authorList>
            <person name="Grouzdev D.S."/>
            <person name="Krutkina M.S."/>
        </authorList>
    </citation>
    <scope>NUCLEOTIDE SEQUENCE [LARGE SCALE GENOMIC DNA]</scope>
    <source>
        <strain evidence="3 4">RmlP001</strain>
    </source>
</reference>
<dbReference type="AlphaFoldDB" id="A0A4Q2RAC1"/>
<protein>
    <submittedName>
        <fullName evidence="3">DUF1073 domain-containing protein</fullName>
    </submittedName>
</protein>
<dbReference type="EMBL" id="QYBC01000015">
    <property type="protein sequence ID" value="RYB03241.1"/>
    <property type="molecule type" value="Genomic_DNA"/>
</dbReference>
<feature type="region of interest" description="Disordered" evidence="1">
    <location>
        <begin position="318"/>
        <end position="341"/>
    </location>
</feature>
<evidence type="ECO:0000313" key="3">
    <source>
        <dbReference type="EMBL" id="RYB03241.1"/>
    </source>
</evidence>
<dbReference type="Pfam" id="PF06381">
    <property type="entry name" value="Phage_portal_3"/>
    <property type="match status" value="1"/>
</dbReference>
<proteinExistence type="predicted"/>
<dbReference type="Proteomes" id="UP000289411">
    <property type="component" value="Unassembled WGS sequence"/>
</dbReference>